<accession>A0A2Z7CJC6</accession>
<dbReference type="Proteomes" id="UP000250235">
    <property type="component" value="Unassembled WGS sequence"/>
</dbReference>
<evidence type="ECO:0000313" key="10">
    <source>
        <dbReference type="EMBL" id="KZV46415.1"/>
    </source>
</evidence>
<dbReference type="EMBL" id="KQ995671">
    <property type="protein sequence ID" value="KZV46415.1"/>
    <property type="molecule type" value="Genomic_DNA"/>
</dbReference>
<keyword evidence="4 8" id="KW-1003">Cell membrane</keyword>
<comment type="subunit">
    <text evidence="3 8">Homodimer and heterodimers.</text>
</comment>
<evidence type="ECO:0000259" key="9">
    <source>
        <dbReference type="Pfam" id="PF04535"/>
    </source>
</evidence>
<evidence type="ECO:0000256" key="8">
    <source>
        <dbReference type="RuleBase" id="RU361233"/>
    </source>
</evidence>
<evidence type="ECO:0000256" key="4">
    <source>
        <dbReference type="ARBA" id="ARBA00022475"/>
    </source>
</evidence>
<feature type="transmembrane region" description="Helical" evidence="8">
    <location>
        <begin position="114"/>
        <end position="139"/>
    </location>
</feature>
<comment type="subcellular location">
    <subcellularLocation>
        <location evidence="1 8">Cell membrane</location>
        <topology evidence="1 8">Multi-pass membrane protein</topology>
    </subcellularLocation>
</comment>
<dbReference type="PANTHER" id="PTHR33573">
    <property type="entry name" value="CASP-LIKE PROTEIN 4A4"/>
    <property type="match status" value="1"/>
</dbReference>
<protein>
    <recommendedName>
        <fullName evidence="8">CASP-like protein</fullName>
    </recommendedName>
</protein>
<feature type="transmembrane region" description="Helical" evidence="8">
    <location>
        <begin position="41"/>
        <end position="59"/>
    </location>
</feature>
<reference evidence="10 11" key="1">
    <citation type="journal article" date="2015" name="Proc. Natl. Acad. Sci. U.S.A.">
        <title>The resurrection genome of Boea hygrometrica: A blueprint for survival of dehydration.</title>
        <authorList>
            <person name="Xiao L."/>
            <person name="Yang G."/>
            <person name="Zhang L."/>
            <person name="Yang X."/>
            <person name="Zhao S."/>
            <person name="Ji Z."/>
            <person name="Zhou Q."/>
            <person name="Hu M."/>
            <person name="Wang Y."/>
            <person name="Chen M."/>
            <person name="Xu Y."/>
            <person name="Jin H."/>
            <person name="Xiao X."/>
            <person name="Hu G."/>
            <person name="Bao F."/>
            <person name="Hu Y."/>
            <person name="Wan P."/>
            <person name="Li L."/>
            <person name="Deng X."/>
            <person name="Kuang T."/>
            <person name="Xiang C."/>
            <person name="Zhu J.K."/>
            <person name="Oliver M.J."/>
            <person name="He Y."/>
        </authorList>
    </citation>
    <scope>NUCLEOTIDE SEQUENCE [LARGE SCALE GENOMIC DNA]</scope>
    <source>
        <strain evidence="11">cv. XS01</strain>
    </source>
</reference>
<gene>
    <name evidence="10" type="ORF">F511_23621</name>
</gene>
<feature type="transmembrane region" description="Helical" evidence="8">
    <location>
        <begin position="177"/>
        <end position="202"/>
    </location>
</feature>
<proteinExistence type="inferred from homology"/>
<evidence type="ECO:0000256" key="1">
    <source>
        <dbReference type="ARBA" id="ARBA00004651"/>
    </source>
</evidence>
<keyword evidence="7 8" id="KW-0472">Membrane</keyword>
<keyword evidence="5 8" id="KW-0812">Transmembrane</keyword>
<feature type="domain" description="Casparian strip membrane protein" evidence="9">
    <location>
        <begin position="37"/>
        <end position="149"/>
    </location>
</feature>
<comment type="similarity">
    <text evidence="2 8">Belongs to the Casparian strip membrane proteins (CASP) family.</text>
</comment>
<evidence type="ECO:0000256" key="6">
    <source>
        <dbReference type="ARBA" id="ARBA00022989"/>
    </source>
</evidence>
<feature type="transmembrane region" description="Helical" evidence="8">
    <location>
        <begin position="79"/>
        <end position="102"/>
    </location>
</feature>
<evidence type="ECO:0000313" key="11">
    <source>
        <dbReference type="Proteomes" id="UP000250235"/>
    </source>
</evidence>
<evidence type="ECO:0000256" key="7">
    <source>
        <dbReference type="ARBA" id="ARBA00023136"/>
    </source>
</evidence>
<evidence type="ECO:0000256" key="5">
    <source>
        <dbReference type="ARBA" id="ARBA00022692"/>
    </source>
</evidence>
<dbReference type="InterPro" id="IPR006702">
    <property type="entry name" value="CASP_dom"/>
</dbReference>
<dbReference type="GO" id="GO:0005886">
    <property type="term" value="C:plasma membrane"/>
    <property type="evidence" value="ECO:0007669"/>
    <property type="project" value="UniProtKB-SubCell"/>
</dbReference>
<dbReference type="OrthoDB" id="685197at2759"/>
<evidence type="ECO:0000256" key="3">
    <source>
        <dbReference type="ARBA" id="ARBA00011489"/>
    </source>
</evidence>
<sequence>MSETTQRAPVTAALAETPASIEGQTQPQLASTVSMPRVVNLIMRLITLASLIVSLSVMASNSEEISSRTTIHFNDLYSYRYVVATCVIGIVYTLQQLSLAIYEVGSGKKIPYPQFLLIFAFIGDKVILCLLATGAGAGFGATLDLKSKIDELDDALEAAGFGVPSLRAKLDDFLNRAYIPAIFLMFAFLTCAVSSVLSSLALTKKTQ</sequence>
<keyword evidence="11" id="KW-1185">Reference proteome</keyword>
<name>A0A2Z7CJC6_9LAMI</name>
<organism evidence="10 11">
    <name type="scientific">Dorcoceras hygrometricum</name>
    <dbReference type="NCBI Taxonomy" id="472368"/>
    <lineage>
        <taxon>Eukaryota</taxon>
        <taxon>Viridiplantae</taxon>
        <taxon>Streptophyta</taxon>
        <taxon>Embryophyta</taxon>
        <taxon>Tracheophyta</taxon>
        <taxon>Spermatophyta</taxon>
        <taxon>Magnoliopsida</taxon>
        <taxon>eudicotyledons</taxon>
        <taxon>Gunneridae</taxon>
        <taxon>Pentapetalae</taxon>
        <taxon>asterids</taxon>
        <taxon>lamiids</taxon>
        <taxon>Lamiales</taxon>
        <taxon>Gesneriaceae</taxon>
        <taxon>Didymocarpoideae</taxon>
        <taxon>Trichosporeae</taxon>
        <taxon>Loxocarpinae</taxon>
        <taxon>Dorcoceras</taxon>
    </lineage>
</organism>
<dbReference type="AlphaFoldDB" id="A0A2Z7CJC6"/>
<evidence type="ECO:0000256" key="2">
    <source>
        <dbReference type="ARBA" id="ARBA00007651"/>
    </source>
</evidence>
<dbReference type="PANTHER" id="PTHR33573:SF17">
    <property type="entry name" value="CASP-LIKE PROTEIN 4D1"/>
    <property type="match status" value="1"/>
</dbReference>
<dbReference type="Pfam" id="PF04535">
    <property type="entry name" value="CASP_dom"/>
    <property type="match status" value="1"/>
</dbReference>
<keyword evidence="6 8" id="KW-1133">Transmembrane helix</keyword>